<dbReference type="AlphaFoldDB" id="A0A4Z2EIM9"/>
<organism evidence="1 2">
    <name type="scientific">Liparis tanakae</name>
    <name type="common">Tanaka's snailfish</name>
    <dbReference type="NCBI Taxonomy" id="230148"/>
    <lineage>
        <taxon>Eukaryota</taxon>
        <taxon>Metazoa</taxon>
        <taxon>Chordata</taxon>
        <taxon>Craniata</taxon>
        <taxon>Vertebrata</taxon>
        <taxon>Euteleostomi</taxon>
        <taxon>Actinopterygii</taxon>
        <taxon>Neopterygii</taxon>
        <taxon>Teleostei</taxon>
        <taxon>Neoteleostei</taxon>
        <taxon>Acanthomorphata</taxon>
        <taxon>Eupercaria</taxon>
        <taxon>Perciformes</taxon>
        <taxon>Cottioidei</taxon>
        <taxon>Cottales</taxon>
        <taxon>Liparidae</taxon>
        <taxon>Liparis</taxon>
    </lineage>
</organism>
<gene>
    <name evidence="1" type="ORF">EYF80_061194</name>
</gene>
<comment type="caution">
    <text evidence="1">The sequence shown here is derived from an EMBL/GenBank/DDBJ whole genome shotgun (WGS) entry which is preliminary data.</text>
</comment>
<protein>
    <submittedName>
        <fullName evidence="1">Uncharacterized protein</fullName>
    </submittedName>
</protein>
<dbReference type="EMBL" id="SRLO01006614">
    <property type="protein sequence ID" value="TNN28659.1"/>
    <property type="molecule type" value="Genomic_DNA"/>
</dbReference>
<name>A0A4Z2EIM9_9TELE</name>
<reference evidence="1 2" key="1">
    <citation type="submission" date="2019-03" db="EMBL/GenBank/DDBJ databases">
        <title>First draft genome of Liparis tanakae, snailfish: a comprehensive survey of snailfish specific genes.</title>
        <authorList>
            <person name="Kim W."/>
            <person name="Song I."/>
            <person name="Jeong J.-H."/>
            <person name="Kim D."/>
            <person name="Kim S."/>
            <person name="Ryu S."/>
            <person name="Song J.Y."/>
            <person name="Lee S.K."/>
        </authorList>
    </citation>
    <scope>NUCLEOTIDE SEQUENCE [LARGE SCALE GENOMIC DNA]</scope>
    <source>
        <tissue evidence="1">Muscle</tissue>
    </source>
</reference>
<evidence type="ECO:0000313" key="2">
    <source>
        <dbReference type="Proteomes" id="UP000314294"/>
    </source>
</evidence>
<dbReference type="OrthoDB" id="10649671at2759"/>
<evidence type="ECO:0000313" key="1">
    <source>
        <dbReference type="EMBL" id="TNN28659.1"/>
    </source>
</evidence>
<accession>A0A4Z2EIM9</accession>
<proteinExistence type="predicted"/>
<dbReference type="Proteomes" id="UP000314294">
    <property type="component" value="Unassembled WGS sequence"/>
</dbReference>
<keyword evidence="2" id="KW-1185">Reference proteome</keyword>
<sequence length="121" mass="12707">MQQTIQKLTQPQQDRRYLCQRAAGCSPPVVGLRPADPGAVEPGVNVVPAESFGLGHQLLVGGRAVKHLGREHRGAAQHLHARVTDCAAHLPPPPPLLTAATSAPGLPLSPPSLYIGLGRLE</sequence>